<accession>A0A3A2ZW83</accession>
<evidence type="ECO:0000313" key="9">
    <source>
        <dbReference type="EMBL" id="RJE27392.1"/>
    </source>
</evidence>
<dbReference type="GO" id="GO:0000981">
    <property type="term" value="F:DNA-binding transcription factor activity, RNA polymerase II-specific"/>
    <property type="evidence" value="ECO:0007669"/>
    <property type="project" value="TreeGrafter"/>
</dbReference>
<keyword evidence="3 5" id="KW-0371">Homeobox</keyword>
<sequence length="510" mass="56236">MQQAAPKAENALPRPDSTATPSHAQHGESEIMKDAETPALGSKQDTPLSRIKLPKLNCSEPNLSMSRDTNNLNHPGDSTQSPHGENRDGRQEKESLEETTPSDEGMVSSTGLEQPKSAADKKKMKRFRLTHNQTRFLMSEFTRQAHPDAAHRERLSREIPGLSPRQVQVWFQNRRAKLKRLTSNDRERMLKSRALPDGFDTTQVLRTPFDNKPTSEAFAQRSYMASNTDPNSLKMLLTGGLQRPSDDDYVVSPLSSTSANGNYFPSSTPHKGSESFPQSGSRVAVPERISELQRDNHNLPFTKSSSFSEACAQPPLFPTEAHPSNGFSRSGVEPLTHPGIAYARRVVDYGAARPRSGMMVGYEHQRHLEGSVSPTESPDASMEHNGDAQAAHSYQSPLAIPAPKGYNGIEMSSQMQPRSRHMPSLQSVPVSDPNEYRPFTYDNSPYAINTAIPFSQANASSISLPASFAPSDTPQASVYASGEDRLNPPHILTPLRTKFGNPPFEYAQYL</sequence>
<feature type="domain" description="Homeobox" evidence="8">
    <location>
        <begin position="120"/>
        <end position="181"/>
    </location>
</feature>
<dbReference type="Pfam" id="PF00046">
    <property type="entry name" value="Homeodomain"/>
    <property type="match status" value="1"/>
</dbReference>
<name>A0A3A2ZW83_9EURO</name>
<dbReference type="EMBL" id="MVGC01000004">
    <property type="protein sequence ID" value="RJE27392.1"/>
    <property type="molecule type" value="Genomic_DNA"/>
</dbReference>
<dbReference type="PROSITE" id="PS50071">
    <property type="entry name" value="HOMEOBOX_2"/>
    <property type="match status" value="1"/>
</dbReference>
<dbReference type="SUPFAM" id="SSF46689">
    <property type="entry name" value="Homeodomain-like"/>
    <property type="match status" value="1"/>
</dbReference>
<comment type="subcellular location">
    <subcellularLocation>
        <location evidence="1 5 6">Nucleus</location>
    </subcellularLocation>
</comment>
<gene>
    <name evidence="9" type="ORF">PHISCL_00268</name>
</gene>
<feature type="region of interest" description="Disordered" evidence="7">
    <location>
        <begin position="261"/>
        <end position="282"/>
    </location>
</feature>
<dbReference type="GO" id="GO:0000977">
    <property type="term" value="F:RNA polymerase II transcription regulatory region sequence-specific DNA binding"/>
    <property type="evidence" value="ECO:0007669"/>
    <property type="project" value="TreeGrafter"/>
</dbReference>
<dbReference type="STRING" id="2070753.A0A3A2ZW83"/>
<keyword evidence="10" id="KW-1185">Reference proteome</keyword>
<evidence type="ECO:0000256" key="3">
    <source>
        <dbReference type="ARBA" id="ARBA00023155"/>
    </source>
</evidence>
<dbReference type="InterPro" id="IPR009057">
    <property type="entry name" value="Homeodomain-like_sf"/>
</dbReference>
<protein>
    <submittedName>
        <fullName evidence="9">Homeobox transcription factor</fullName>
    </submittedName>
</protein>
<dbReference type="Proteomes" id="UP000266188">
    <property type="component" value="Unassembled WGS sequence"/>
</dbReference>
<dbReference type="OrthoDB" id="6159439at2759"/>
<comment type="caution">
    <text evidence="9">The sequence shown here is derived from an EMBL/GenBank/DDBJ whole genome shotgun (WGS) entry which is preliminary data.</text>
</comment>
<reference evidence="10" key="1">
    <citation type="submission" date="2017-02" db="EMBL/GenBank/DDBJ databases">
        <authorList>
            <person name="Tafer H."/>
            <person name="Lopandic K."/>
        </authorList>
    </citation>
    <scope>NUCLEOTIDE SEQUENCE [LARGE SCALE GENOMIC DNA]</scope>
    <source>
        <strain evidence="10">CBS 366.77</strain>
    </source>
</reference>
<evidence type="ECO:0000259" key="8">
    <source>
        <dbReference type="PROSITE" id="PS50071"/>
    </source>
</evidence>
<feature type="compositionally biased region" description="Basic and acidic residues" evidence="7">
    <location>
        <begin position="25"/>
        <end position="36"/>
    </location>
</feature>
<organism evidence="9 10">
    <name type="scientific">Aspergillus sclerotialis</name>
    <dbReference type="NCBI Taxonomy" id="2070753"/>
    <lineage>
        <taxon>Eukaryota</taxon>
        <taxon>Fungi</taxon>
        <taxon>Dikarya</taxon>
        <taxon>Ascomycota</taxon>
        <taxon>Pezizomycotina</taxon>
        <taxon>Eurotiomycetes</taxon>
        <taxon>Eurotiomycetidae</taxon>
        <taxon>Eurotiales</taxon>
        <taxon>Aspergillaceae</taxon>
        <taxon>Aspergillus</taxon>
        <taxon>Aspergillus subgen. Polypaecilum</taxon>
    </lineage>
</organism>
<dbReference type="InterPro" id="IPR050453">
    <property type="entry name" value="LIM_Homeobox_TF"/>
</dbReference>
<feature type="region of interest" description="Disordered" evidence="7">
    <location>
        <begin position="369"/>
        <end position="391"/>
    </location>
</feature>
<evidence type="ECO:0000313" key="10">
    <source>
        <dbReference type="Proteomes" id="UP000266188"/>
    </source>
</evidence>
<feature type="region of interest" description="Disordered" evidence="7">
    <location>
        <begin position="1"/>
        <end position="124"/>
    </location>
</feature>
<evidence type="ECO:0000256" key="1">
    <source>
        <dbReference type="ARBA" id="ARBA00004123"/>
    </source>
</evidence>
<feature type="compositionally biased region" description="Basic and acidic residues" evidence="7">
    <location>
        <begin position="84"/>
        <end position="96"/>
    </location>
</feature>
<feature type="compositionally biased region" description="Polar residues" evidence="7">
    <location>
        <begin position="261"/>
        <end position="281"/>
    </location>
</feature>
<dbReference type="PANTHER" id="PTHR24208:SF166">
    <property type="entry name" value="LIM HOMEOBOX TRANSCRIPTION FACTOR 1 ALPHA, ISOFORM B"/>
    <property type="match status" value="1"/>
</dbReference>
<dbReference type="CDD" id="cd00086">
    <property type="entry name" value="homeodomain"/>
    <property type="match status" value="1"/>
</dbReference>
<evidence type="ECO:0000256" key="4">
    <source>
        <dbReference type="ARBA" id="ARBA00023242"/>
    </source>
</evidence>
<evidence type="ECO:0000256" key="7">
    <source>
        <dbReference type="SAM" id="MobiDB-lite"/>
    </source>
</evidence>
<dbReference type="GO" id="GO:0005634">
    <property type="term" value="C:nucleus"/>
    <property type="evidence" value="ECO:0007669"/>
    <property type="project" value="UniProtKB-SubCell"/>
</dbReference>
<evidence type="ECO:0000256" key="2">
    <source>
        <dbReference type="ARBA" id="ARBA00023125"/>
    </source>
</evidence>
<keyword evidence="4 5" id="KW-0539">Nucleus</keyword>
<proteinExistence type="predicted"/>
<dbReference type="Gene3D" id="1.10.10.60">
    <property type="entry name" value="Homeodomain-like"/>
    <property type="match status" value="1"/>
</dbReference>
<evidence type="ECO:0000256" key="5">
    <source>
        <dbReference type="PROSITE-ProRule" id="PRU00108"/>
    </source>
</evidence>
<feature type="compositionally biased region" description="Polar residues" evidence="7">
    <location>
        <begin position="59"/>
        <end position="83"/>
    </location>
</feature>
<evidence type="ECO:0000256" key="6">
    <source>
        <dbReference type="RuleBase" id="RU000682"/>
    </source>
</evidence>
<dbReference type="InterPro" id="IPR001356">
    <property type="entry name" value="HD"/>
</dbReference>
<feature type="DNA-binding region" description="Homeobox" evidence="5">
    <location>
        <begin position="122"/>
        <end position="182"/>
    </location>
</feature>
<keyword evidence="2 5" id="KW-0238">DNA-binding</keyword>
<dbReference type="AlphaFoldDB" id="A0A3A2ZW83"/>
<dbReference type="SMART" id="SM00389">
    <property type="entry name" value="HOX"/>
    <property type="match status" value="1"/>
</dbReference>
<dbReference type="PANTHER" id="PTHR24208">
    <property type="entry name" value="LIM/HOMEOBOX PROTEIN LHX"/>
    <property type="match status" value="1"/>
</dbReference>